<evidence type="ECO:0000259" key="3">
    <source>
        <dbReference type="PROSITE" id="PS51186"/>
    </source>
</evidence>
<dbReference type="Gene3D" id="3.40.630.30">
    <property type="match status" value="1"/>
</dbReference>
<dbReference type="OrthoDB" id="7205533at2"/>
<feature type="domain" description="N-acetyltransferase" evidence="3">
    <location>
        <begin position="6"/>
        <end position="150"/>
    </location>
</feature>
<dbReference type="SUPFAM" id="SSF55729">
    <property type="entry name" value="Acyl-CoA N-acyltransferases (Nat)"/>
    <property type="match status" value="1"/>
</dbReference>
<dbReference type="PANTHER" id="PTHR43800:SF1">
    <property type="entry name" value="PEPTIDYL-LYSINE N-ACETYLTRANSFERASE YJAB"/>
    <property type="match status" value="1"/>
</dbReference>
<dbReference type="PROSITE" id="PS51186">
    <property type="entry name" value="GNAT"/>
    <property type="match status" value="1"/>
</dbReference>
<dbReference type="AlphaFoldDB" id="A0A0B3RUJ8"/>
<proteinExistence type="predicted"/>
<sequence length="150" mass="16848">MKNETCVIRPFDMATDIESLSAIWFDASLAAHSFLGRARLLEQRKLIEDLYLPSSETWVACRQETPVGFISLLDRFIGGLFVSPGYHGRGIGRRLVDRALTLKGSLSLDVYTHNDQACAFYAALGFREMSRRPTDDDGLPFEIAHLQLNP</sequence>
<dbReference type="CDD" id="cd04301">
    <property type="entry name" value="NAT_SF"/>
    <property type="match status" value="1"/>
</dbReference>
<dbReference type="EMBL" id="JSUQ01000015">
    <property type="protein sequence ID" value="KHQ51777.1"/>
    <property type="molecule type" value="Genomic_DNA"/>
</dbReference>
<evidence type="ECO:0000256" key="2">
    <source>
        <dbReference type="ARBA" id="ARBA00023315"/>
    </source>
</evidence>
<dbReference type="Proteomes" id="UP000030960">
    <property type="component" value="Unassembled WGS sequence"/>
</dbReference>
<dbReference type="RefSeq" id="WP_043144336.1">
    <property type="nucleotide sequence ID" value="NZ_JSUQ01000015.1"/>
</dbReference>
<keyword evidence="1 4" id="KW-0808">Transferase</keyword>
<accession>A0A0B3RUJ8</accession>
<protein>
    <submittedName>
        <fullName evidence="4">Acetyltransferase</fullName>
    </submittedName>
</protein>
<keyword evidence="2" id="KW-0012">Acyltransferase</keyword>
<comment type="caution">
    <text evidence="4">The sequence shown here is derived from an EMBL/GenBank/DDBJ whole genome shotgun (WGS) entry which is preliminary data.</text>
</comment>
<evidence type="ECO:0000256" key="1">
    <source>
        <dbReference type="ARBA" id="ARBA00022679"/>
    </source>
</evidence>
<dbReference type="InterPro" id="IPR000182">
    <property type="entry name" value="GNAT_dom"/>
</dbReference>
<evidence type="ECO:0000313" key="5">
    <source>
        <dbReference type="Proteomes" id="UP000030960"/>
    </source>
</evidence>
<dbReference type="GO" id="GO:0016747">
    <property type="term" value="F:acyltransferase activity, transferring groups other than amino-acyl groups"/>
    <property type="evidence" value="ECO:0007669"/>
    <property type="project" value="InterPro"/>
</dbReference>
<dbReference type="Pfam" id="PF00583">
    <property type="entry name" value="Acetyltransf_1"/>
    <property type="match status" value="1"/>
</dbReference>
<dbReference type="PANTHER" id="PTHR43800">
    <property type="entry name" value="PEPTIDYL-LYSINE N-ACETYLTRANSFERASE YJAB"/>
    <property type="match status" value="1"/>
</dbReference>
<name>A0A0B3RUJ8_9RHOB</name>
<keyword evidence="5" id="KW-1185">Reference proteome</keyword>
<reference evidence="4 5" key="1">
    <citation type="submission" date="2014-10" db="EMBL/GenBank/DDBJ databases">
        <title>Genome sequence of Ponticoccus sp. strain UMTAT08 isolated from clonal culture of toxic dinoflagellate Alexandrium tamiyavanichii.</title>
        <authorList>
            <person name="Gan H.Y."/>
            <person name="Muhd D.-D."/>
            <person name="Mohd Noor M.E."/>
            <person name="Yeong Y.S."/>
            <person name="Usup G."/>
        </authorList>
    </citation>
    <scope>NUCLEOTIDE SEQUENCE [LARGE SCALE GENOMIC DNA]</scope>
    <source>
        <strain evidence="4 5">UMTAT08</strain>
    </source>
</reference>
<gene>
    <name evidence="4" type="ORF">OA50_03678</name>
</gene>
<evidence type="ECO:0000313" key="4">
    <source>
        <dbReference type="EMBL" id="KHQ51777.1"/>
    </source>
</evidence>
<dbReference type="InterPro" id="IPR016181">
    <property type="entry name" value="Acyl_CoA_acyltransferase"/>
</dbReference>
<organism evidence="4 5">
    <name type="scientific">Mameliella alba</name>
    <dbReference type="NCBI Taxonomy" id="561184"/>
    <lineage>
        <taxon>Bacteria</taxon>
        <taxon>Pseudomonadati</taxon>
        <taxon>Pseudomonadota</taxon>
        <taxon>Alphaproteobacteria</taxon>
        <taxon>Rhodobacterales</taxon>
        <taxon>Roseobacteraceae</taxon>
        <taxon>Mameliella</taxon>
    </lineage>
</organism>